<evidence type="ECO:0000256" key="7">
    <source>
        <dbReference type="RuleBase" id="RU000304"/>
    </source>
</evidence>
<keyword evidence="2" id="KW-0808">Transferase</keyword>
<keyword evidence="10" id="KW-1185">Reference proteome</keyword>
<evidence type="ECO:0000313" key="10">
    <source>
        <dbReference type="Proteomes" id="UP001408789"/>
    </source>
</evidence>
<dbReference type="PROSITE" id="PS00107">
    <property type="entry name" value="PROTEIN_KINASE_ATP"/>
    <property type="match status" value="1"/>
</dbReference>
<dbReference type="SUPFAM" id="SSF56112">
    <property type="entry name" value="Protein kinase-like (PK-like)"/>
    <property type="match status" value="1"/>
</dbReference>
<evidence type="ECO:0000259" key="8">
    <source>
        <dbReference type="PROSITE" id="PS50011"/>
    </source>
</evidence>
<comment type="caution">
    <text evidence="9">The sequence shown here is derived from an EMBL/GenBank/DDBJ whole genome shotgun (WGS) entry which is preliminary data.</text>
</comment>
<reference evidence="9 10" key="1">
    <citation type="submission" date="2024-04" db="EMBL/GenBank/DDBJ databases">
        <title>The reference genome of an endangered Asteraceae, Deinandra increscens subsp. villosa, native to the Central Coast of California.</title>
        <authorList>
            <person name="Guilliams M."/>
            <person name="Hasenstab-Lehman K."/>
            <person name="Meyer R."/>
            <person name="Mcevoy S."/>
        </authorList>
    </citation>
    <scope>NUCLEOTIDE SEQUENCE [LARGE SCALE GENOMIC DNA]</scope>
    <source>
        <tissue evidence="9">Leaf</tissue>
    </source>
</reference>
<dbReference type="GO" id="GO:0004674">
    <property type="term" value="F:protein serine/threonine kinase activity"/>
    <property type="evidence" value="ECO:0007669"/>
    <property type="project" value="UniProtKB-KW"/>
</dbReference>
<dbReference type="PANTHER" id="PTHR27003:SF342">
    <property type="entry name" value="TYROSINE-PROTEIN KINASE, CSF-1_PDGF RECEPTOR FAMILY-RELATED"/>
    <property type="match status" value="1"/>
</dbReference>
<name>A0AAP0GIA1_9ASTR</name>
<sequence length="313" mass="35600">MAHPFRHIQYPEIESATNSFDQVIGRGGFGIVYKGTMTYEDGNREDVAIKRMSAESTQGVAEFESEVDTLPNLRHCNIVALRGYCVHENEKILVYEYMSFGTLNDHLHTRRTPLSWANRLNIFITASHGLQYLHNYVADDSALIHGDFKSSNILLNERFEAKISDFGLSKTCRKDQPSTYVIAGIRGTFGTIDPSLFQTGRLRRKSDVYAFGVLMLEVLCRKRVLSDVATYGDDGSVVTWGLDHIKQGKFKEIIDEEIRGEISSKGLKKLSSIIKSCLHRDPDPRPTMTDVVQDLEKLQTGSNRSWWERLRFI</sequence>
<protein>
    <recommendedName>
        <fullName evidence="8">Protein kinase domain-containing protein</fullName>
    </recommendedName>
</protein>
<comment type="similarity">
    <text evidence="7">Belongs to the protein kinase superfamily.</text>
</comment>
<dbReference type="GO" id="GO:0004714">
    <property type="term" value="F:transmembrane receptor protein tyrosine kinase activity"/>
    <property type="evidence" value="ECO:0007669"/>
    <property type="project" value="InterPro"/>
</dbReference>
<evidence type="ECO:0000256" key="4">
    <source>
        <dbReference type="ARBA" id="ARBA00022777"/>
    </source>
</evidence>
<dbReference type="InterPro" id="IPR017441">
    <property type="entry name" value="Protein_kinase_ATP_BS"/>
</dbReference>
<evidence type="ECO:0000256" key="3">
    <source>
        <dbReference type="ARBA" id="ARBA00022741"/>
    </source>
</evidence>
<feature type="binding site" evidence="6">
    <location>
        <position position="50"/>
    </location>
    <ligand>
        <name>ATP</name>
        <dbReference type="ChEBI" id="CHEBI:30616"/>
    </ligand>
</feature>
<dbReference type="InterPro" id="IPR011009">
    <property type="entry name" value="Kinase-like_dom_sf"/>
</dbReference>
<dbReference type="PROSITE" id="PS00108">
    <property type="entry name" value="PROTEIN_KINASE_ST"/>
    <property type="match status" value="1"/>
</dbReference>
<proteinExistence type="inferred from homology"/>
<dbReference type="InterPro" id="IPR008271">
    <property type="entry name" value="Ser/Thr_kinase_AS"/>
</dbReference>
<evidence type="ECO:0000256" key="1">
    <source>
        <dbReference type="ARBA" id="ARBA00022527"/>
    </source>
</evidence>
<accession>A0AAP0GIA1</accession>
<dbReference type="InterPro" id="IPR000719">
    <property type="entry name" value="Prot_kinase_dom"/>
</dbReference>
<evidence type="ECO:0000256" key="5">
    <source>
        <dbReference type="ARBA" id="ARBA00022840"/>
    </source>
</evidence>
<dbReference type="GO" id="GO:0009506">
    <property type="term" value="C:plasmodesma"/>
    <property type="evidence" value="ECO:0007669"/>
    <property type="project" value="TreeGrafter"/>
</dbReference>
<dbReference type="Gene3D" id="3.30.200.20">
    <property type="entry name" value="Phosphorylase Kinase, domain 1"/>
    <property type="match status" value="1"/>
</dbReference>
<dbReference type="InterPro" id="IPR001245">
    <property type="entry name" value="Ser-Thr/Tyr_kinase_cat_dom"/>
</dbReference>
<evidence type="ECO:0000313" key="9">
    <source>
        <dbReference type="EMBL" id="KAK9050593.1"/>
    </source>
</evidence>
<dbReference type="GO" id="GO:0005524">
    <property type="term" value="F:ATP binding"/>
    <property type="evidence" value="ECO:0007669"/>
    <property type="project" value="UniProtKB-UniRule"/>
</dbReference>
<dbReference type="Pfam" id="PF07714">
    <property type="entry name" value="PK_Tyr_Ser-Thr"/>
    <property type="match status" value="1"/>
</dbReference>
<dbReference type="GO" id="GO:0005886">
    <property type="term" value="C:plasma membrane"/>
    <property type="evidence" value="ECO:0007669"/>
    <property type="project" value="TreeGrafter"/>
</dbReference>
<dbReference type="PROSITE" id="PS50011">
    <property type="entry name" value="PROTEIN_KINASE_DOM"/>
    <property type="match status" value="1"/>
</dbReference>
<dbReference type="PIRSF" id="PIRSF000654">
    <property type="entry name" value="Integrin-linked_kinase"/>
    <property type="match status" value="1"/>
</dbReference>
<gene>
    <name evidence="9" type="ORF">SSX86_030437</name>
</gene>
<dbReference type="Proteomes" id="UP001408789">
    <property type="component" value="Unassembled WGS sequence"/>
</dbReference>
<dbReference type="InterPro" id="IPR045272">
    <property type="entry name" value="ANXUR1/2-like"/>
</dbReference>
<keyword evidence="5 6" id="KW-0067">ATP-binding</keyword>
<dbReference type="FunFam" id="3.30.200.20:FF:000039">
    <property type="entry name" value="receptor-like protein kinase FERONIA"/>
    <property type="match status" value="1"/>
</dbReference>
<keyword evidence="3 6" id="KW-0547">Nucleotide-binding</keyword>
<feature type="domain" description="Protein kinase" evidence="8">
    <location>
        <begin position="18"/>
        <end position="298"/>
    </location>
</feature>
<dbReference type="Gene3D" id="1.10.510.10">
    <property type="entry name" value="Transferase(Phosphotransferase) domain 1"/>
    <property type="match status" value="1"/>
</dbReference>
<dbReference type="EMBL" id="JBCNJP010000857">
    <property type="protein sequence ID" value="KAK9050593.1"/>
    <property type="molecule type" value="Genomic_DNA"/>
</dbReference>
<dbReference type="PANTHER" id="PTHR27003">
    <property type="entry name" value="OS07G0166700 PROTEIN"/>
    <property type="match status" value="1"/>
</dbReference>
<organism evidence="9 10">
    <name type="scientific">Deinandra increscens subsp. villosa</name>
    <dbReference type="NCBI Taxonomy" id="3103831"/>
    <lineage>
        <taxon>Eukaryota</taxon>
        <taxon>Viridiplantae</taxon>
        <taxon>Streptophyta</taxon>
        <taxon>Embryophyta</taxon>
        <taxon>Tracheophyta</taxon>
        <taxon>Spermatophyta</taxon>
        <taxon>Magnoliopsida</taxon>
        <taxon>eudicotyledons</taxon>
        <taxon>Gunneridae</taxon>
        <taxon>Pentapetalae</taxon>
        <taxon>asterids</taxon>
        <taxon>campanulids</taxon>
        <taxon>Asterales</taxon>
        <taxon>Asteraceae</taxon>
        <taxon>Asteroideae</taxon>
        <taxon>Heliantheae alliance</taxon>
        <taxon>Madieae</taxon>
        <taxon>Madiinae</taxon>
        <taxon>Deinandra</taxon>
    </lineage>
</organism>
<keyword evidence="1 7" id="KW-0723">Serine/threonine-protein kinase</keyword>
<evidence type="ECO:0000256" key="6">
    <source>
        <dbReference type="PROSITE-ProRule" id="PRU10141"/>
    </source>
</evidence>
<dbReference type="AlphaFoldDB" id="A0AAP0GIA1"/>
<keyword evidence="4" id="KW-0418">Kinase</keyword>
<evidence type="ECO:0000256" key="2">
    <source>
        <dbReference type="ARBA" id="ARBA00022679"/>
    </source>
</evidence>